<gene>
    <name evidence="1" type="ORF">EBO34_16480</name>
</gene>
<dbReference type="SUPFAM" id="SSF56059">
    <property type="entry name" value="Glutathione synthetase ATP-binding domain-like"/>
    <property type="match status" value="1"/>
</dbReference>
<reference evidence="1 2" key="1">
    <citation type="submission" date="2018-10" db="EMBL/GenBank/DDBJ databases">
        <title>Bacillus Keqinensis sp. nov., a moderately halophilic bacterium isolated from a saline-alkaline lake.</title>
        <authorList>
            <person name="Wang H."/>
        </authorList>
    </citation>
    <scope>NUCLEOTIDE SEQUENCE [LARGE SCALE GENOMIC DNA]</scope>
    <source>
        <strain evidence="1 2">KQ-3</strain>
    </source>
</reference>
<dbReference type="InterPro" id="IPR026838">
    <property type="entry name" value="YheC/D"/>
</dbReference>
<dbReference type="AlphaFoldDB" id="A0A3M7TME3"/>
<organism evidence="1 2">
    <name type="scientific">Alteribacter keqinensis</name>
    <dbReference type="NCBI Taxonomy" id="2483800"/>
    <lineage>
        <taxon>Bacteria</taxon>
        <taxon>Bacillati</taxon>
        <taxon>Bacillota</taxon>
        <taxon>Bacilli</taxon>
        <taxon>Bacillales</taxon>
        <taxon>Bacillaceae</taxon>
        <taxon>Alteribacter</taxon>
    </lineage>
</organism>
<dbReference type="EMBL" id="RHIB01000003">
    <property type="protein sequence ID" value="RNA66803.1"/>
    <property type="molecule type" value="Genomic_DNA"/>
</dbReference>
<dbReference type="GO" id="GO:0072590">
    <property type="term" value="F:N-acetyl-L-aspartate-L-glutamate ligase activity"/>
    <property type="evidence" value="ECO:0007669"/>
    <property type="project" value="TreeGrafter"/>
</dbReference>
<evidence type="ECO:0000313" key="2">
    <source>
        <dbReference type="Proteomes" id="UP000278746"/>
    </source>
</evidence>
<dbReference type="Proteomes" id="UP000278746">
    <property type="component" value="Unassembled WGS sequence"/>
</dbReference>
<evidence type="ECO:0008006" key="3">
    <source>
        <dbReference type="Google" id="ProtNLM"/>
    </source>
</evidence>
<proteinExistence type="predicted"/>
<dbReference type="Gene3D" id="3.30.470.20">
    <property type="entry name" value="ATP-grasp fold, B domain"/>
    <property type="match status" value="1"/>
</dbReference>
<protein>
    <recommendedName>
        <fullName evidence="3">YheC/D like ATP-grasp</fullName>
    </recommendedName>
</protein>
<evidence type="ECO:0000313" key="1">
    <source>
        <dbReference type="EMBL" id="RNA66803.1"/>
    </source>
</evidence>
<dbReference type="PANTHER" id="PTHR21621">
    <property type="entry name" value="RIBOSOMAL PROTEIN S6 MODIFICATION PROTEIN"/>
    <property type="match status" value="1"/>
</dbReference>
<comment type="caution">
    <text evidence="1">The sequence shown here is derived from an EMBL/GenBank/DDBJ whole genome shotgun (WGS) entry which is preliminary data.</text>
</comment>
<dbReference type="OrthoDB" id="7869153at2"/>
<accession>A0A3M7TME3</accession>
<sequence>MCLFLEETKMSMKPIKIKRRNKYKMYLAMKRAEELAPHLPHTQKWVGKRRLYQMLDEHGEIVIKPNRGLKGKNIYFVLKQDDSYVVQIFDDQFSLNTRLELYNFLRDRIGRVPYIIQKRIHTAVVNGNPFDMRVIIQRNSIDDPWTVTGYKLRVAGDGKLITNANTGGSVMSFKEAMRNCNIPPKKQKGLLKKIKQVSLLSAEVLGPSYNYQLIFGTDVGVMQDGSIHVFEINRGPAIRGFTPDQMKTINQYIKAGRKAKKEFKSKKGLSN</sequence>
<keyword evidence="2" id="KW-1185">Reference proteome</keyword>
<dbReference type="Pfam" id="PF14398">
    <property type="entry name" value="ATPgrasp_YheCD"/>
    <property type="match status" value="1"/>
</dbReference>
<dbReference type="GO" id="GO:0005737">
    <property type="term" value="C:cytoplasm"/>
    <property type="evidence" value="ECO:0007669"/>
    <property type="project" value="TreeGrafter"/>
</dbReference>
<dbReference type="PANTHER" id="PTHR21621:SF0">
    <property type="entry name" value="BETA-CITRYLGLUTAMATE SYNTHASE B-RELATED"/>
    <property type="match status" value="1"/>
</dbReference>
<name>A0A3M7TME3_9BACI</name>